<dbReference type="GO" id="GO:0003700">
    <property type="term" value="F:DNA-binding transcription factor activity"/>
    <property type="evidence" value="ECO:0007669"/>
    <property type="project" value="InterPro"/>
</dbReference>
<gene>
    <name evidence="11" type="ORF">Mgra_00004675</name>
</gene>
<evidence type="ECO:0000256" key="5">
    <source>
        <dbReference type="ARBA" id="ARBA00023015"/>
    </source>
</evidence>
<feature type="domain" description="Nuclear receptor" evidence="10">
    <location>
        <begin position="11"/>
        <end position="87"/>
    </location>
</feature>
<evidence type="ECO:0000256" key="6">
    <source>
        <dbReference type="ARBA" id="ARBA00023125"/>
    </source>
</evidence>
<keyword evidence="4" id="KW-0862">Zinc</keyword>
<evidence type="ECO:0000313" key="12">
    <source>
        <dbReference type="Proteomes" id="UP000605970"/>
    </source>
</evidence>
<dbReference type="InterPro" id="IPR001628">
    <property type="entry name" value="Znf_hrmn_rcpt"/>
</dbReference>
<dbReference type="CDD" id="cd06960">
    <property type="entry name" value="NR_DBD_HNF4A"/>
    <property type="match status" value="1"/>
</dbReference>
<evidence type="ECO:0000256" key="3">
    <source>
        <dbReference type="ARBA" id="ARBA00022771"/>
    </source>
</evidence>
<keyword evidence="2" id="KW-0479">Metal-binding</keyword>
<evidence type="ECO:0000256" key="9">
    <source>
        <dbReference type="ARBA" id="ARBA00023242"/>
    </source>
</evidence>
<reference evidence="11" key="1">
    <citation type="journal article" date="2020" name="Ecol. Evol.">
        <title>Genome structure and content of the rice root-knot nematode (Meloidogyne graminicola).</title>
        <authorList>
            <person name="Phan N.T."/>
            <person name="Danchin E.G.J."/>
            <person name="Klopp C."/>
            <person name="Perfus-Barbeoch L."/>
            <person name="Kozlowski D.K."/>
            <person name="Koutsovoulos G.D."/>
            <person name="Lopez-Roques C."/>
            <person name="Bouchez O."/>
            <person name="Zahm M."/>
            <person name="Besnard G."/>
            <person name="Bellafiore S."/>
        </authorList>
    </citation>
    <scope>NUCLEOTIDE SEQUENCE</scope>
    <source>
        <strain evidence="11">VN-18</strain>
    </source>
</reference>
<keyword evidence="3" id="KW-0863">Zinc-finger</keyword>
<keyword evidence="9" id="KW-0539">Nucleus</keyword>
<keyword evidence="6" id="KW-0238">DNA-binding</keyword>
<sequence>MKVTCGPTLPELQCAICGQNSHGCHFGVVACRPCAAFFRRCIIENRNYKCLRGTNNCDIREGHRNACKACRLRLCRQSGMNYNFSASEDNDKKFLTKNDLQGQKLYSPDLFDTSEKIFEGNYAPNLAKITQAYDVFISGQRSLLEAASASIEEFIQIQSDSKPLYYTMLDTGFHLFSQIEDKTKLMIIDCSFEQFFLLHSCYLTISQFPDVDDTRYVANFGYAIDINELDHFVSRIAKEKSNPEEYIRIKKPLMEKFYKFISSLKRFPEGIKQQDICAMMAVSILSIAQRKFGQSTVNNVLPDLVQCKDTILSEWLADFNTRFGNDKNEEPAILMAHLLCKLVELNV</sequence>
<evidence type="ECO:0000256" key="1">
    <source>
        <dbReference type="ARBA" id="ARBA00004123"/>
    </source>
</evidence>
<dbReference type="GO" id="GO:0000978">
    <property type="term" value="F:RNA polymerase II cis-regulatory region sequence-specific DNA binding"/>
    <property type="evidence" value="ECO:0007669"/>
    <property type="project" value="InterPro"/>
</dbReference>
<name>A0A8S9ZR61_9BILA</name>
<protein>
    <recommendedName>
        <fullName evidence="10">Nuclear receptor domain-containing protein</fullName>
    </recommendedName>
</protein>
<organism evidence="11 12">
    <name type="scientific">Meloidogyne graminicola</name>
    <dbReference type="NCBI Taxonomy" id="189291"/>
    <lineage>
        <taxon>Eukaryota</taxon>
        <taxon>Metazoa</taxon>
        <taxon>Ecdysozoa</taxon>
        <taxon>Nematoda</taxon>
        <taxon>Chromadorea</taxon>
        <taxon>Rhabditida</taxon>
        <taxon>Tylenchina</taxon>
        <taxon>Tylenchomorpha</taxon>
        <taxon>Tylenchoidea</taxon>
        <taxon>Meloidogynidae</taxon>
        <taxon>Meloidogyninae</taxon>
        <taxon>Meloidogyne</taxon>
    </lineage>
</organism>
<dbReference type="EMBL" id="JABEBT010000036">
    <property type="protein sequence ID" value="KAF7635955.1"/>
    <property type="molecule type" value="Genomic_DNA"/>
</dbReference>
<evidence type="ECO:0000256" key="2">
    <source>
        <dbReference type="ARBA" id="ARBA00022723"/>
    </source>
</evidence>
<dbReference type="Gene3D" id="3.30.50.10">
    <property type="entry name" value="Erythroid Transcription Factor GATA-1, subunit A"/>
    <property type="match status" value="1"/>
</dbReference>
<dbReference type="Pfam" id="PF00105">
    <property type="entry name" value="zf-C4"/>
    <property type="match status" value="1"/>
</dbReference>
<evidence type="ECO:0000256" key="8">
    <source>
        <dbReference type="ARBA" id="ARBA00023170"/>
    </source>
</evidence>
<dbReference type="PROSITE" id="PS00031">
    <property type="entry name" value="NUCLEAR_REC_DBD_1"/>
    <property type="match status" value="1"/>
</dbReference>
<dbReference type="InterPro" id="IPR013088">
    <property type="entry name" value="Znf_NHR/GATA"/>
</dbReference>
<dbReference type="OrthoDB" id="10018779at2759"/>
<evidence type="ECO:0000313" key="11">
    <source>
        <dbReference type="EMBL" id="KAF7635955.1"/>
    </source>
</evidence>
<proteinExistence type="predicted"/>
<dbReference type="AlphaFoldDB" id="A0A8S9ZR61"/>
<comment type="subcellular location">
    <subcellularLocation>
        <location evidence="1">Nucleus</location>
    </subcellularLocation>
</comment>
<evidence type="ECO:0000256" key="4">
    <source>
        <dbReference type="ARBA" id="ARBA00022833"/>
    </source>
</evidence>
<dbReference type="InterPro" id="IPR049636">
    <property type="entry name" value="HNF4-like_DBD"/>
</dbReference>
<dbReference type="PROSITE" id="PS51030">
    <property type="entry name" value="NUCLEAR_REC_DBD_2"/>
    <property type="match status" value="1"/>
</dbReference>
<accession>A0A8S9ZR61</accession>
<dbReference type="SUPFAM" id="SSF57716">
    <property type="entry name" value="Glucocorticoid receptor-like (DNA-binding domain)"/>
    <property type="match status" value="1"/>
</dbReference>
<keyword evidence="5" id="KW-0805">Transcription regulation</keyword>
<dbReference type="GO" id="GO:0005634">
    <property type="term" value="C:nucleus"/>
    <property type="evidence" value="ECO:0007669"/>
    <property type="project" value="UniProtKB-SubCell"/>
</dbReference>
<dbReference type="GO" id="GO:0008270">
    <property type="term" value="F:zinc ion binding"/>
    <property type="evidence" value="ECO:0007669"/>
    <property type="project" value="UniProtKB-KW"/>
</dbReference>
<dbReference type="PRINTS" id="PR00047">
    <property type="entry name" value="STROIDFINGER"/>
</dbReference>
<comment type="caution">
    <text evidence="11">The sequence shown here is derived from an EMBL/GenBank/DDBJ whole genome shotgun (WGS) entry which is preliminary data.</text>
</comment>
<keyword evidence="8" id="KW-0675">Receptor</keyword>
<dbReference type="PANTHER" id="PTHR46011">
    <property type="entry name" value="NUCLEAR HORMONE RECEPTOR FAMILY MEMBER NHR-86-RELATED"/>
    <property type="match status" value="1"/>
</dbReference>
<dbReference type="PROSITE" id="PS51257">
    <property type="entry name" value="PROKAR_LIPOPROTEIN"/>
    <property type="match status" value="1"/>
</dbReference>
<keyword evidence="12" id="KW-1185">Reference proteome</keyword>
<dbReference type="SMART" id="SM00399">
    <property type="entry name" value="ZnF_C4"/>
    <property type="match status" value="1"/>
</dbReference>
<keyword evidence="7" id="KW-0804">Transcription</keyword>
<evidence type="ECO:0000256" key="7">
    <source>
        <dbReference type="ARBA" id="ARBA00023163"/>
    </source>
</evidence>
<dbReference type="Proteomes" id="UP000605970">
    <property type="component" value="Unassembled WGS sequence"/>
</dbReference>
<evidence type="ECO:0000259" key="10">
    <source>
        <dbReference type="PROSITE" id="PS51030"/>
    </source>
</evidence>